<feature type="region of interest" description="Disordered" evidence="1">
    <location>
        <begin position="1"/>
        <end position="31"/>
    </location>
</feature>
<accession>A0A919PW54</accession>
<evidence type="ECO:0000256" key="1">
    <source>
        <dbReference type="SAM" id="MobiDB-lite"/>
    </source>
</evidence>
<proteinExistence type="predicted"/>
<name>A0A919PW54_9ACTN</name>
<organism evidence="2 3">
    <name type="scientific">Dactylosporangium siamense</name>
    <dbReference type="NCBI Taxonomy" id="685454"/>
    <lineage>
        <taxon>Bacteria</taxon>
        <taxon>Bacillati</taxon>
        <taxon>Actinomycetota</taxon>
        <taxon>Actinomycetes</taxon>
        <taxon>Micromonosporales</taxon>
        <taxon>Micromonosporaceae</taxon>
        <taxon>Dactylosporangium</taxon>
    </lineage>
</organism>
<evidence type="ECO:0000313" key="3">
    <source>
        <dbReference type="Proteomes" id="UP000660611"/>
    </source>
</evidence>
<dbReference type="EMBL" id="BONQ01000123">
    <property type="protein sequence ID" value="GIG49688.1"/>
    <property type="molecule type" value="Genomic_DNA"/>
</dbReference>
<evidence type="ECO:0000313" key="2">
    <source>
        <dbReference type="EMBL" id="GIG49688.1"/>
    </source>
</evidence>
<gene>
    <name evidence="2" type="ORF">Dsi01nite_077290</name>
</gene>
<sequence length="67" mass="7131">MIEVAGRPSTQPVHDFDHAHPTAPPVRKTARPAVRQVAAWASDVANGHRAGVDGRALDVVRTSARKA</sequence>
<keyword evidence="3" id="KW-1185">Reference proteome</keyword>
<comment type="caution">
    <text evidence="2">The sequence shown here is derived from an EMBL/GenBank/DDBJ whole genome shotgun (WGS) entry which is preliminary data.</text>
</comment>
<dbReference type="AlphaFoldDB" id="A0A919PW54"/>
<protein>
    <submittedName>
        <fullName evidence="2">Uncharacterized protein</fullName>
    </submittedName>
</protein>
<dbReference type="Proteomes" id="UP000660611">
    <property type="component" value="Unassembled WGS sequence"/>
</dbReference>
<reference evidence="2" key="1">
    <citation type="submission" date="2021-01" db="EMBL/GenBank/DDBJ databases">
        <title>Whole genome shotgun sequence of Dactylosporangium siamense NBRC 106093.</title>
        <authorList>
            <person name="Komaki H."/>
            <person name="Tamura T."/>
        </authorList>
    </citation>
    <scope>NUCLEOTIDE SEQUENCE</scope>
    <source>
        <strain evidence="2">NBRC 106093</strain>
    </source>
</reference>